<dbReference type="Proteomes" id="UP000198318">
    <property type="component" value="Unassembled WGS sequence"/>
</dbReference>
<feature type="transmembrane region" description="Helical" evidence="1">
    <location>
        <begin position="42"/>
        <end position="61"/>
    </location>
</feature>
<gene>
    <name evidence="2" type="ORF">SAMN05443665_10392</name>
</gene>
<evidence type="ECO:0000313" key="3">
    <source>
        <dbReference type="Proteomes" id="UP000198318"/>
    </source>
</evidence>
<dbReference type="RefSeq" id="WP_089329618.1">
    <property type="nucleotide sequence ID" value="NZ_FZOR01000039.1"/>
</dbReference>
<proteinExistence type="predicted"/>
<feature type="transmembrane region" description="Helical" evidence="1">
    <location>
        <begin position="73"/>
        <end position="92"/>
    </location>
</feature>
<dbReference type="EMBL" id="FZOR01000039">
    <property type="protein sequence ID" value="SNT52369.1"/>
    <property type="molecule type" value="Genomic_DNA"/>
</dbReference>
<dbReference type="AlphaFoldDB" id="A0A239NDZ7"/>
<keyword evidence="1" id="KW-0472">Membrane</keyword>
<reference evidence="2 3" key="1">
    <citation type="submission" date="2017-06" db="EMBL/GenBank/DDBJ databases">
        <authorList>
            <person name="Kim H.J."/>
            <person name="Triplett B.A."/>
        </authorList>
    </citation>
    <scope>NUCLEOTIDE SEQUENCE [LARGE SCALE GENOMIC DNA]</scope>
    <source>
        <strain evidence="2 3">DSM 44715</strain>
    </source>
</reference>
<dbReference type="OrthoDB" id="3874262at2"/>
<organism evidence="2 3">
    <name type="scientific">Actinomadura meyerae</name>
    <dbReference type="NCBI Taxonomy" id="240840"/>
    <lineage>
        <taxon>Bacteria</taxon>
        <taxon>Bacillati</taxon>
        <taxon>Actinomycetota</taxon>
        <taxon>Actinomycetes</taxon>
        <taxon>Streptosporangiales</taxon>
        <taxon>Thermomonosporaceae</taxon>
        <taxon>Actinomadura</taxon>
    </lineage>
</organism>
<sequence>METNTRIPAFGKGIKVYGALSIVALAAVIVAASTGHTVNTFMWVRAVLLPVVAVPVYRMAVSASSGSHRAFDRLRTIAVVTPMAIIGVDLIPGVCPPWYAAMQTACMLPVLHTALTLHRPATRAAFSSEH</sequence>
<keyword evidence="1" id="KW-1133">Transmembrane helix</keyword>
<keyword evidence="1" id="KW-0812">Transmembrane</keyword>
<feature type="transmembrane region" description="Helical" evidence="1">
    <location>
        <begin position="16"/>
        <end position="36"/>
    </location>
</feature>
<keyword evidence="3" id="KW-1185">Reference proteome</keyword>
<evidence type="ECO:0000313" key="2">
    <source>
        <dbReference type="EMBL" id="SNT52369.1"/>
    </source>
</evidence>
<name>A0A239NDZ7_9ACTN</name>
<protein>
    <submittedName>
        <fullName evidence="2">Uncharacterized protein</fullName>
    </submittedName>
</protein>
<accession>A0A239NDZ7</accession>
<evidence type="ECO:0000256" key="1">
    <source>
        <dbReference type="SAM" id="Phobius"/>
    </source>
</evidence>